<accession>W8TJK3</accession>
<dbReference type="OrthoDB" id="1850874at2"/>
<dbReference type="Pfam" id="PF04883">
    <property type="entry name" value="HK97-gp10_like"/>
    <property type="match status" value="1"/>
</dbReference>
<evidence type="ECO:0000313" key="2">
    <source>
        <dbReference type="Proteomes" id="UP000019591"/>
    </source>
</evidence>
<organism evidence="1 2">
    <name type="scientific">Peptoclostridium acidaminophilum DSM 3953</name>
    <dbReference type="NCBI Taxonomy" id="1286171"/>
    <lineage>
        <taxon>Bacteria</taxon>
        <taxon>Bacillati</taxon>
        <taxon>Bacillota</taxon>
        <taxon>Clostridia</taxon>
        <taxon>Peptostreptococcales</taxon>
        <taxon>Peptoclostridiaceae</taxon>
        <taxon>Peptoclostridium</taxon>
    </lineage>
</organism>
<dbReference type="PATRIC" id="fig|1286171.3.peg.1060"/>
<proteinExistence type="predicted"/>
<dbReference type="EMBL" id="CP007452">
    <property type="protein sequence ID" value="AHM56407.1"/>
    <property type="molecule type" value="Genomic_DNA"/>
</dbReference>
<dbReference type="RefSeq" id="WP_025435412.1">
    <property type="nucleotide sequence ID" value="NZ_CP007452.1"/>
</dbReference>
<reference evidence="1 2" key="1">
    <citation type="journal article" date="2014" name="Genome Announc.">
        <title>Complete Genome Sequence of Amino Acid-Utilizing Eubacterium acidaminophilum al-2 (DSM 3953).</title>
        <authorList>
            <person name="Poehlein A."/>
            <person name="Andreesen J.R."/>
            <person name="Daniel R."/>
        </authorList>
    </citation>
    <scope>NUCLEOTIDE SEQUENCE [LARGE SCALE GENOMIC DNA]</scope>
    <source>
        <strain evidence="1 2">DSM 3953</strain>
    </source>
</reference>
<dbReference type="STRING" id="1286171.EAL2_c11090"/>
<dbReference type="InterPro" id="IPR010064">
    <property type="entry name" value="HK97-gp10_tail"/>
</dbReference>
<dbReference type="KEGG" id="eac:EAL2_c11090"/>
<dbReference type="AlphaFoldDB" id="W8TJK3"/>
<sequence>MATTEFRIDGLDEFEKSLLRTVKKKAPKELEKELQRVGEKLLARAKERTPIGERQTKKSKKLINKWKLGKVKRRGDEFYIELKNVAHHAHLIENGHMTKNGGFVEGIHMLEISAKELEEELPKHLRGMLDRIMGEMLL</sequence>
<dbReference type="HOGENOM" id="CLU_119007_0_1_9"/>
<dbReference type="eggNOG" id="ENOG5030VY0">
    <property type="taxonomic scope" value="Bacteria"/>
</dbReference>
<protein>
    <recommendedName>
        <fullName evidence="3">HK97 gp10 family phage protein</fullName>
    </recommendedName>
</protein>
<evidence type="ECO:0000313" key="1">
    <source>
        <dbReference type="EMBL" id="AHM56407.1"/>
    </source>
</evidence>
<gene>
    <name evidence="1" type="ORF">EAL2_c11090</name>
</gene>
<evidence type="ECO:0008006" key="3">
    <source>
        <dbReference type="Google" id="ProtNLM"/>
    </source>
</evidence>
<name>W8TJK3_PEPAC</name>
<dbReference type="Proteomes" id="UP000019591">
    <property type="component" value="Chromosome"/>
</dbReference>
<keyword evidence="2" id="KW-1185">Reference proteome</keyword>